<keyword evidence="1" id="KW-0812">Transmembrane</keyword>
<proteinExistence type="predicted"/>
<keyword evidence="3" id="KW-1185">Reference proteome</keyword>
<dbReference type="eggNOG" id="ENOG5032X5Q">
    <property type="taxonomic scope" value="Bacteria"/>
</dbReference>
<evidence type="ECO:0000313" key="3">
    <source>
        <dbReference type="Proteomes" id="UP000005139"/>
    </source>
</evidence>
<keyword evidence="1" id="KW-1133">Transmembrane helix</keyword>
<name>A1HM77_9FIRM</name>
<accession>A1HM77</accession>
<evidence type="ECO:0000256" key="1">
    <source>
        <dbReference type="SAM" id="Phobius"/>
    </source>
</evidence>
<evidence type="ECO:0008006" key="4">
    <source>
        <dbReference type="Google" id="ProtNLM"/>
    </source>
</evidence>
<dbReference type="InterPro" id="IPR029044">
    <property type="entry name" value="Nucleotide-diphossugar_trans"/>
</dbReference>
<sequence>MFFSYTASVVLVSLALYGLWCFLKDLWDWYLAPHIFRPPGVTFLILVKNAEQEIEYLLRYLIRELETADIDADAVVVDCGSTDLTLAIIERLTAEAETVTVLPLPASAKPVAEALPLCRGQVVHVLDLVSRLRGEDFLVAVCALLRSAGRTSAARNWRAGG</sequence>
<reference evidence="2 3" key="2">
    <citation type="submission" date="2007-01" db="EMBL/GenBank/DDBJ databases">
        <title>Sequencing of the draft genome and assembly of Thermosinus carboxydivorans Nor1.</title>
        <authorList>
            <consortium name="US DOE Joint Genome Institute (JGI-PGF)"/>
            <person name="Copeland A."/>
            <person name="Lucas S."/>
            <person name="Lapidus A."/>
            <person name="Barry K."/>
            <person name="Glavina del Rio T."/>
            <person name="Dalin E."/>
            <person name="Tice H."/>
            <person name="Bruce D."/>
            <person name="Pitluck S."/>
            <person name="Richardson P."/>
        </authorList>
    </citation>
    <scope>NUCLEOTIDE SEQUENCE [LARGE SCALE GENOMIC DNA]</scope>
    <source>
        <strain evidence="2 3">Nor1</strain>
    </source>
</reference>
<comment type="caution">
    <text evidence="2">The sequence shown here is derived from an EMBL/GenBank/DDBJ whole genome shotgun (WGS) entry which is preliminary data.</text>
</comment>
<dbReference type="Proteomes" id="UP000005139">
    <property type="component" value="Unassembled WGS sequence"/>
</dbReference>
<reference evidence="2 3" key="1">
    <citation type="submission" date="2007-01" db="EMBL/GenBank/DDBJ databases">
        <title>Annotation of the draft genome assembly of Thermosinus carboxydivorans Nor1.</title>
        <authorList>
            <consortium name="US DOE Joint Genome Institute (JGI-ORNL)"/>
            <person name="Larimer F."/>
            <person name="Land M."/>
            <person name="Hauser L."/>
        </authorList>
    </citation>
    <scope>NUCLEOTIDE SEQUENCE [LARGE SCALE GENOMIC DNA]</scope>
    <source>
        <strain evidence="2 3">Nor1</strain>
    </source>
</reference>
<gene>
    <name evidence="2" type="ORF">TcarDRAFT_2613</name>
</gene>
<dbReference type="AlphaFoldDB" id="A1HM77"/>
<protein>
    <recommendedName>
        <fullName evidence="4">Glycosyltransferase 2-like domain-containing protein</fullName>
    </recommendedName>
</protein>
<dbReference type="OrthoDB" id="1683507at2"/>
<feature type="transmembrane region" description="Helical" evidence="1">
    <location>
        <begin position="6"/>
        <end position="23"/>
    </location>
</feature>
<organism evidence="2 3">
    <name type="scientific">Thermosinus carboxydivorans Nor1</name>
    <dbReference type="NCBI Taxonomy" id="401526"/>
    <lineage>
        <taxon>Bacteria</taxon>
        <taxon>Bacillati</taxon>
        <taxon>Bacillota</taxon>
        <taxon>Negativicutes</taxon>
        <taxon>Selenomonadales</taxon>
        <taxon>Sporomusaceae</taxon>
        <taxon>Thermosinus</taxon>
    </lineage>
</organism>
<dbReference type="EMBL" id="AAWL01000001">
    <property type="protein sequence ID" value="EAX48924.1"/>
    <property type="molecule type" value="Genomic_DNA"/>
</dbReference>
<dbReference type="SUPFAM" id="SSF53448">
    <property type="entry name" value="Nucleotide-diphospho-sugar transferases"/>
    <property type="match status" value="1"/>
</dbReference>
<keyword evidence="1" id="KW-0472">Membrane</keyword>
<dbReference type="RefSeq" id="WP_007288131.1">
    <property type="nucleotide sequence ID" value="NZ_AAWL01000001.1"/>
</dbReference>
<dbReference type="Gene3D" id="3.90.550.10">
    <property type="entry name" value="Spore Coat Polysaccharide Biosynthesis Protein SpsA, Chain A"/>
    <property type="match status" value="1"/>
</dbReference>
<evidence type="ECO:0000313" key="2">
    <source>
        <dbReference type="EMBL" id="EAX48924.1"/>
    </source>
</evidence>